<dbReference type="InterPro" id="IPR002491">
    <property type="entry name" value="ABC_transptr_periplasmic_BD"/>
</dbReference>
<comment type="similarity">
    <text evidence="2">Belongs to the bacterial solute-binding protein 8 family.</text>
</comment>
<evidence type="ECO:0000256" key="3">
    <source>
        <dbReference type="ARBA" id="ARBA00022448"/>
    </source>
</evidence>
<evidence type="ECO:0000256" key="4">
    <source>
        <dbReference type="ARBA" id="ARBA00022729"/>
    </source>
</evidence>
<evidence type="ECO:0000256" key="1">
    <source>
        <dbReference type="ARBA" id="ARBA00004196"/>
    </source>
</evidence>
<dbReference type="PANTHER" id="PTHR30532:SF1">
    <property type="entry name" value="IRON(3+)-HYDROXAMATE-BINDING PROTEIN FHUD"/>
    <property type="match status" value="1"/>
</dbReference>
<dbReference type="InterPro" id="IPR051313">
    <property type="entry name" value="Bact_iron-sidero_bind"/>
</dbReference>
<dbReference type="Proteomes" id="UP000621307">
    <property type="component" value="Unassembled WGS sequence"/>
</dbReference>
<comment type="subcellular location">
    <subcellularLocation>
        <location evidence="1">Cell envelope</location>
    </subcellularLocation>
</comment>
<comment type="caution">
    <text evidence="6">The sequence shown here is derived from an EMBL/GenBank/DDBJ whole genome shotgun (WGS) entry which is preliminary data.</text>
</comment>
<dbReference type="RefSeq" id="WP_190568873.1">
    <property type="nucleotide sequence ID" value="NZ_JACJQL010000030.1"/>
</dbReference>
<dbReference type="Pfam" id="PF01497">
    <property type="entry name" value="Peripla_BP_2"/>
    <property type="match status" value="1"/>
</dbReference>
<name>A0ABR8BHB0_9NOSO</name>
<feature type="domain" description="Fe/B12 periplasmic-binding" evidence="5">
    <location>
        <begin position="75"/>
        <end position="330"/>
    </location>
</feature>
<sequence>MRNKATRSIALILLFLTTIIALSISACNNIIQLEQPKANSTAIPTNKTATGTLVATKIVSHAFGQLEIPIHPQRIVLVDDYFLLDSLLALAIKPVGYATCLTCIGEGSLTRLAVDIPIVGSRENPSLEKILTLKPDLILGSEWQKQSYPLLSAIAPTVMLPNSSKADFKRDLQYIAKVVGKSDRVEAILADYEKRIQLFRQKVGTKLKAKTVSVFVIAGSTIGVYRPDSIYLSQILSDIGLQFIPAYKKLKNDWLSLSIETLPEYDADFLFVMIVLERGSKNLNSLSFLKQPIWQTLKAVQKKQVYAGQWLSVAGPITTNRFIDDLYQSF</sequence>
<reference evidence="6 7" key="1">
    <citation type="journal article" date="2020" name="ISME J.">
        <title>Comparative genomics reveals insights into cyanobacterial evolution and habitat adaptation.</title>
        <authorList>
            <person name="Chen M.Y."/>
            <person name="Teng W.K."/>
            <person name="Zhao L."/>
            <person name="Hu C.X."/>
            <person name="Zhou Y.K."/>
            <person name="Han B.P."/>
            <person name="Song L.R."/>
            <person name="Shu W.S."/>
        </authorList>
    </citation>
    <scope>NUCLEOTIDE SEQUENCE [LARGE SCALE GENOMIC DNA]</scope>
    <source>
        <strain evidence="6 7">FACHB-3921</strain>
    </source>
</reference>
<dbReference type="PROSITE" id="PS51257">
    <property type="entry name" value="PROKAR_LIPOPROTEIN"/>
    <property type="match status" value="1"/>
</dbReference>
<dbReference type="PANTHER" id="PTHR30532">
    <property type="entry name" value="IRON III DICITRATE-BINDING PERIPLASMIC PROTEIN"/>
    <property type="match status" value="1"/>
</dbReference>
<protein>
    <submittedName>
        <fullName evidence="6">Iron-siderophore ABC transporter substrate-binding protein</fullName>
    </submittedName>
</protein>
<dbReference type="PROSITE" id="PS50983">
    <property type="entry name" value="FE_B12_PBP"/>
    <property type="match status" value="1"/>
</dbReference>
<accession>A0ABR8BHB0</accession>
<organism evidence="6 7">
    <name type="scientific">Nostoc parmelioides FACHB-3921</name>
    <dbReference type="NCBI Taxonomy" id="2692909"/>
    <lineage>
        <taxon>Bacteria</taxon>
        <taxon>Bacillati</taxon>
        <taxon>Cyanobacteriota</taxon>
        <taxon>Cyanophyceae</taxon>
        <taxon>Nostocales</taxon>
        <taxon>Nostocaceae</taxon>
        <taxon>Nostoc</taxon>
    </lineage>
</organism>
<evidence type="ECO:0000313" key="7">
    <source>
        <dbReference type="Proteomes" id="UP000621307"/>
    </source>
</evidence>
<dbReference type="Gene3D" id="3.40.50.1980">
    <property type="entry name" value="Nitrogenase molybdenum iron protein domain"/>
    <property type="match status" value="2"/>
</dbReference>
<evidence type="ECO:0000259" key="5">
    <source>
        <dbReference type="PROSITE" id="PS50983"/>
    </source>
</evidence>
<evidence type="ECO:0000313" key="6">
    <source>
        <dbReference type="EMBL" id="MBD2253340.1"/>
    </source>
</evidence>
<dbReference type="EMBL" id="JACJQL010000030">
    <property type="protein sequence ID" value="MBD2253340.1"/>
    <property type="molecule type" value="Genomic_DNA"/>
</dbReference>
<dbReference type="SUPFAM" id="SSF53807">
    <property type="entry name" value="Helical backbone' metal receptor"/>
    <property type="match status" value="1"/>
</dbReference>
<keyword evidence="7" id="KW-1185">Reference proteome</keyword>
<keyword evidence="3" id="KW-0813">Transport</keyword>
<proteinExistence type="inferred from homology"/>
<gene>
    <name evidence="6" type="ORF">H6G14_18830</name>
</gene>
<dbReference type="CDD" id="cd01146">
    <property type="entry name" value="FhuD"/>
    <property type="match status" value="1"/>
</dbReference>
<keyword evidence="4" id="KW-0732">Signal</keyword>
<evidence type="ECO:0000256" key="2">
    <source>
        <dbReference type="ARBA" id="ARBA00008814"/>
    </source>
</evidence>